<feature type="transmembrane region" description="Helical" evidence="2">
    <location>
        <begin position="292"/>
        <end position="311"/>
    </location>
</feature>
<dbReference type="Pfam" id="PF20151">
    <property type="entry name" value="DUF6533"/>
    <property type="match status" value="1"/>
</dbReference>
<keyword evidence="5" id="KW-1185">Reference proteome</keyword>
<feature type="domain" description="DUF6533" evidence="3">
    <location>
        <begin position="89"/>
        <end position="133"/>
    </location>
</feature>
<comment type="caution">
    <text evidence="4">The sequence shown here is derived from an EMBL/GenBank/DDBJ whole genome shotgun (WGS) entry which is preliminary data.</text>
</comment>
<organism evidence="4 5">
    <name type="scientific">Mycena metata</name>
    <dbReference type="NCBI Taxonomy" id="1033252"/>
    <lineage>
        <taxon>Eukaryota</taxon>
        <taxon>Fungi</taxon>
        <taxon>Dikarya</taxon>
        <taxon>Basidiomycota</taxon>
        <taxon>Agaricomycotina</taxon>
        <taxon>Agaricomycetes</taxon>
        <taxon>Agaricomycetidae</taxon>
        <taxon>Agaricales</taxon>
        <taxon>Marasmiineae</taxon>
        <taxon>Mycenaceae</taxon>
        <taxon>Mycena</taxon>
    </lineage>
</organism>
<protein>
    <recommendedName>
        <fullName evidence="3">DUF6533 domain-containing protein</fullName>
    </recommendedName>
</protein>
<evidence type="ECO:0000259" key="3">
    <source>
        <dbReference type="Pfam" id="PF20151"/>
    </source>
</evidence>
<dbReference type="AlphaFoldDB" id="A0AAD7MSA7"/>
<evidence type="ECO:0000313" key="4">
    <source>
        <dbReference type="EMBL" id="KAJ7729796.1"/>
    </source>
</evidence>
<evidence type="ECO:0000313" key="5">
    <source>
        <dbReference type="Proteomes" id="UP001215598"/>
    </source>
</evidence>
<dbReference type="Proteomes" id="UP001215598">
    <property type="component" value="Unassembled WGS sequence"/>
</dbReference>
<sequence length="395" mass="44061">MPDPPRPTTERRPLGRGRWKNVAVLLSPSIKTSVEPSGATDSLKCRCSSGFSINSEGTFLTLTLEEMADYETLLKELETVLLHTTVSHYTIVSSLCLYVYDFFLTFPMEVEYFWNSPWSLVKAMFFWNRYLTFPTTAYLAFSEINRLPTAALCFAQETTGLILSLVCISGAQVVMQIRVHALYGQNRTLKIIVSCLFFIAVASELGIAIAKLVTDGSSVQPIPFLVDPLSLCVGPIPKFLIAYPVPMMAFDTILLILVVYKAYLIQREEASDTTHKTWTSSRLVRVMFRDSVIYFTCTFGVNLFNVLVWLLAPYDLFTVGTSWAATVPVMAASRILFNMRLEYHDHSPGVTKDGDSIGTEFQVARPFEGSTMGSVSSDADVESSVDNTLRVDGRK</sequence>
<evidence type="ECO:0000256" key="1">
    <source>
        <dbReference type="SAM" id="MobiDB-lite"/>
    </source>
</evidence>
<dbReference type="EMBL" id="JARKIB010000163">
    <property type="protein sequence ID" value="KAJ7729796.1"/>
    <property type="molecule type" value="Genomic_DNA"/>
</dbReference>
<feature type="transmembrane region" description="Helical" evidence="2">
    <location>
        <begin position="191"/>
        <end position="213"/>
    </location>
</feature>
<feature type="compositionally biased region" description="Low complexity" evidence="1">
    <location>
        <begin position="374"/>
        <end position="386"/>
    </location>
</feature>
<keyword evidence="2" id="KW-0812">Transmembrane</keyword>
<gene>
    <name evidence="4" type="ORF">B0H16DRAFT_225000</name>
</gene>
<feature type="transmembrane region" description="Helical" evidence="2">
    <location>
        <begin position="317"/>
        <end position="337"/>
    </location>
</feature>
<feature type="transmembrane region" description="Helical" evidence="2">
    <location>
        <begin position="240"/>
        <end position="260"/>
    </location>
</feature>
<evidence type="ECO:0000256" key="2">
    <source>
        <dbReference type="SAM" id="Phobius"/>
    </source>
</evidence>
<name>A0AAD7MSA7_9AGAR</name>
<dbReference type="InterPro" id="IPR045340">
    <property type="entry name" value="DUF6533"/>
</dbReference>
<proteinExistence type="predicted"/>
<feature type="region of interest" description="Disordered" evidence="1">
    <location>
        <begin position="370"/>
        <end position="395"/>
    </location>
</feature>
<keyword evidence="2" id="KW-1133">Transmembrane helix</keyword>
<keyword evidence="2" id="KW-0472">Membrane</keyword>
<reference evidence="4" key="1">
    <citation type="submission" date="2023-03" db="EMBL/GenBank/DDBJ databases">
        <title>Massive genome expansion in bonnet fungi (Mycena s.s.) driven by repeated elements and novel gene families across ecological guilds.</title>
        <authorList>
            <consortium name="Lawrence Berkeley National Laboratory"/>
            <person name="Harder C.B."/>
            <person name="Miyauchi S."/>
            <person name="Viragh M."/>
            <person name="Kuo A."/>
            <person name="Thoen E."/>
            <person name="Andreopoulos B."/>
            <person name="Lu D."/>
            <person name="Skrede I."/>
            <person name="Drula E."/>
            <person name="Henrissat B."/>
            <person name="Morin E."/>
            <person name="Kohler A."/>
            <person name="Barry K."/>
            <person name="LaButti K."/>
            <person name="Morin E."/>
            <person name="Salamov A."/>
            <person name="Lipzen A."/>
            <person name="Mereny Z."/>
            <person name="Hegedus B."/>
            <person name="Baldrian P."/>
            <person name="Stursova M."/>
            <person name="Weitz H."/>
            <person name="Taylor A."/>
            <person name="Grigoriev I.V."/>
            <person name="Nagy L.G."/>
            <person name="Martin F."/>
            <person name="Kauserud H."/>
        </authorList>
    </citation>
    <scope>NUCLEOTIDE SEQUENCE</scope>
    <source>
        <strain evidence="4">CBHHK182m</strain>
    </source>
</reference>
<accession>A0AAD7MSA7</accession>